<dbReference type="InterPro" id="IPR039793">
    <property type="entry name" value="UROS/Hem4"/>
</dbReference>
<evidence type="ECO:0000256" key="3">
    <source>
        <dbReference type="ARBA" id="ARBA00013109"/>
    </source>
</evidence>
<dbReference type="Pfam" id="PF02602">
    <property type="entry name" value="HEM4"/>
    <property type="match status" value="1"/>
</dbReference>
<dbReference type="Proteomes" id="UP000636579">
    <property type="component" value="Unassembled WGS sequence"/>
</dbReference>
<gene>
    <name evidence="11" type="ORF">H4W26_001091</name>
</gene>
<feature type="domain" description="Tetrapyrrole biosynthesis uroporphyrinogen III synthase" evidence="10">
    <location>
        <begin position="15"/>
        <end position="264"/>
    </location>
</feature>
<evidence type="ECO:0000313" key="12">
    <source>
        <dbReference type="Proteomes" id="UP000636579"/>
    </source>
</evidence>
<comment type="pathway">
    <text evidence="1 9">Porphyrin-containing compound metabolism; protoporphyrin-IX biosynthesis; coproporphyrinogen-III from 5-aminolevulinate: step 3/4.</text>
</comment>
<keyword evidence="4 9" id="KW-0456">Lyase</keyword>
<dbReference type="RefSeq" id="WP_192591100.1">
    <property type="nucleotide sequence ID" value="NZ_JADBEE010000001.1"/>
</dbReference>
<dbReference type="CDD" id="cd06578">
    <property type="entry name" value="HemD"/>
    <property type="match status" value="1"/>
</dbReference>
<dbReference type="EC" id="4.2.1.75" evidence="3 9"/>
<name>A0ABR9J5R4_9MICC</name>
<comment type="function">
    <text evidence="6 9">Catalyzes cyclization of the linear tetrapyrrole, hydroxymethylbilane, to the macrocyclic uroporphyrinogen III.</text>
</comment>
<keyword evidence="5 9" id="KW-0627">Porphyrin biosynthesis</keyword>
<dbReference type="PANTHER" id="PTHR38042:SF1">
    <property type="entry name" value="UROPORPHYRINOGEN-III SYNTHASE, CHLOROPLASTIC"/>
    <property type="match status" value="1"/>
</dbReference>
<comment type="catalytic activity">
    <reaction evidence="8 9">
        <text>hydroxymethylbilane = uroporphyrinogen III + H2O</text>
        <dbReference type="Rhea" id="RHEA:18965"/>
        <dbReference type="ChEBI" id="CHEBI:15377"/>
        <dbReference type="ChEBI" id="CHEBI:57308"/>
        <dbReference type="ChEBI" id="CHEBI:57845"/>
        <dbReference type="EC" id="4.2.1.75"/>
    </reaction>
</comment>
<evidence type="ECO:0000256" key="4">
    <source>
        <dbReference type="ARBA" id="ARBA00023239"/>
    </source>
</evidence>
<sequence>MRIALTRDPAQAGPLEAGLRAAGLQVQFLPLTEQRLPADTAELTTTLERLARGDFSWLLLTSGNTVRALHRMGWDGTVPEGVRIGVVGPGTARVLEELTQLSEPWMPTAEQSAAGIIEEMPVPAPGETPTVFLPQSAQARAELREGLTALGWEVTAVSAYETGFLVTEGRLEPGESPHRLLPTPDPADILYLDQLAADLRRDRLAGVDAVVLLVTSSSAADALADLGVPERVRLLAIGRPTAKTLTRRGIPARVLREPSADAVLAALGR</sequence>
<evidence type="ECO:0000256" key="1">
    <source>
        <dbReference type="ARBA" id="ARBA00004772"/>
    </source>
</evidence>
<reference evidence="11 12" key="1">
    <citation type="submission" date="2020-10" db="EMBL/GenBank/DDBJ databases">
        <title>Sequencing the genomes of 1000 actinobacteria strains.</title>
        <authorList>
            <person name="Klenk H.-P."/>
        </authorList>
    </citation>
    <scope>NUCLEOTIDE SEQUENCE [LARGE SCALE GENOMIC DNA]</scope>
    <source>
        <strain evidence="11 12">DSM 15474</strain>
    </source>
</reference>
<dbReference type="InterPro" id="IPR003754">
    <property type="entry name" value="4pyrrol_synth_uPrphyn_synth"/>
</dbReference>
<evidence type="ECO:0000313" key="11">
    <source>
        <dbReference type="EMBL" id="MBE1514336.1"/>
    </source>
</evidence>
<comment type="caution">
    <text evidence="11">The sequence shown here is derived from an EMBL/GenBank/DDBJ whole genome shotgun (WGS) entry which is preliminary data.</text>
</comment>
<dbReference type="GO" id="GO:0004852">
    <property type="term" value="F:uroporphyrinogen-III synthase activity"/>
    <property type="evidence" value="ECO:0007669"/>
    <property type="project" value="UniProtKB-EC"/>
</dbReference>
<dbReference type="Gene3D" id="3.40.50.10090">
    <property type="match status" value="2"/>
</dbReference>
<protein>
    <recommendedName>
        <fullName evidence="7 9">Uroporphyrinogen-III synthase</fullName>
        <ecNumber evidence="3 9">4.2.1.75</ecNumber>
    </recommendedName>
</protein>
<comment type="similarity">
    <text evidence="2 9">Belongs to the uroporphyrinogen-III synthase family.</text>
</comment>
<keyword evidence="12" id="KW-1185">Reference proteome</keyword>
<dbReference type="InterPro" id="IPR036108">
    <property type="entry name" value="4pyrrol_syn_uPrphyn_synt_sf"/>
</dbReference>
<accession>A0ABR9J5R4</accession>
<organism evidence="11 12">
    <name type="scientific">Nesterenkonia halotolerans</name>
    <dbReference type="NCBI Taxonomy" id="225325"/>
    <lineage>
        <taxon>Bacteria</taxon>
        <taxon>Bacillati</taxon>
        <taxon>Actinomycetota</taxon>
        <taxon>Actinomycetes</taxon>
        <taxon>Micrococcales</taxon>
        <taxon>Micrococcaceae</taxon>
        <taxon>Nesterenkonia</taxon>
    </lineage>
</organism>
<dbReference type="EMBL" id="JADBEE010000001">
    <property type="protein sequence ID" value="MBE1514336.1"/>
    <property type="molecule type" value="Genomic_DNA"/>
</dbReference>
<evidence type="ECO:0000256" key="9">
    <source>
        <dbReference type="RuleBase" id="RU366031"/>
    </source>
</evidence>
<dbReference type="SUPFAM" id="SSF69618">
    <property type="entry name" value="HemD-like"/>
    <property type="match status" value="1"/>
</dbReference>
<dbReference type="PANTHER" id="PTHR38042">
    <property type="entry name" value="UROPORPHYRINOGEN-III SYNTHASE, CHLOROPLASTIC"/>
    <property type="match status" value="1"/>
</dbReference>
<evidence type="ECO:0000256" key="5">
    <source>
        <dbReference type="ARBA" id="ARBA00023244"/>
    </source>
</evidence>
<evidence type="ECO:0000259" key="10">
    <source>
        <dbReference type="Pfam" id="PF02602"/>
    </source>
</evidence>
<evidence type="ECO:0000256" key="7">
    <source>
        <dbReference type="ARBA" id="ARBA00040167"/>
    </source>
</evidence>
<evidence type="ECO:0000256" key="6">
    <source>
        <dbReference type="ARBA" id="ARBA00037589"/>
    </source>
</evidence>
<evidence type="ECO:0000256" key="2">
    <source>
        <dbReference type="ARBA" id="ARBA00008133"/>
    </source>
</evidence>
<evidence type="ECO:0000256" key="8">
    <source>
        <dbReference type="ARBA" id="ARBA00048617"/>
    </source>
</evidence>
<proteinExistence type="inferred from homology"/>